<reference evidence="1 2" key="1">
    <citation type="submission" date="2020-08" db="EMBL/GenBank/DDBJ databases">
        <title>Cohnella phylogeny.</title>
        <authorList>
            <person name="Dunlap C."/>
        </authorList>
    </citation>
    <scope>NUCLEOTIDE SEQUENCE [LARGE SCALE GENOMIC DNA]</scope>
    <source>
        <strain evidence="1 2">CBP 2801</strain>
    </source>
</reference>
<proteinExistence type="predicted"/>
<dbReference type="RefSeq" id="WP_185131861.1">
    <property type="nucleotide sequence ID" value="NZ_JACJVO010000032.1"/>
</dbReference>
<name>A0A7X0SQE2_9BACL</name>
<dbReference type="Proteomes" id="UP000564644">
    <property type="component" value="Unassembled WGS sequence"/>
</dbReference>
<evidence type="ECO:0008006" key="3">
    <source>
        <dbReference type="Google" id="ProtNLM"/>
    </source>
</evidence>
<evidence type="ECO:0000313" key="1">
    <source>
        <dbReference type="EMBL" id="MBB6734218.1"/>
    </source>
</evidence>
<dbReference type="AlphaFoldDB" id="A0A7X0SQE2"/>
<accession>A0A7X0SQE2</accession>
<evidence type="ECO:0000313" key="2">
    <source>
        <dbReference type="Proteomes" id="UP000564644"/>
    </source>
</evidence>
<dbReference type="EMBL" id="JACJVO010000032">
    <property type="protein sequence ID" value="MBB6734218.1"/>
    <property type="molecule type" value="Genomic_DNA"/>
</dbReference>
<comment type="caution">
    <text evidence="1">The sequence shown here is derived from an EMBL/GenBank/DDBJ whole genome shotgun (WGS) entry which is preliminary data.</text>
</comment>
<dbReference type="Gene3D" id="1.10.10.60">
    <property type="entry name" value="Homeodomain-like"/>
    <property type="match status" value="1"/>
</dbReference>
<protein>
    <recommendedName>
        <fullName evidence="3">HTH araC/xylS-type domain-containing protein</fullName>
    </recommendedName>
</protein>
<sequence>MSDAPPVRAEVRYAAEVPASGGGRVPIRRLAEEAQLSERSLERQFLRWVGVSPKHFSRLTGTTPASFFRNPDSLSALYVR</sequence>
<gene>
    <name evidence="1" type="ORF">H7C18_25175</name>
</gene>
<keyword evidence="2" id="KW-1185">Reference proteome</keyword>
<organism evidence="1 2">
    <name type="scientific">Cohnella zeiphila</name>
    <dbReference type="NCBI Taxonomy" id="2761120"/>
    <lineage>
        <taxon>Bacteria</taxon>
        <taxon>Bacillati</taxon>
        <taxon>Bacillota</taxon>
        <taxon>Bacilli</taxon>
        <taxon>Bacillales</taxon>
        <taxon>Paenibacillaceae</taxon>
        <taxon>Cohnella</taxon>
    </lineage>
</organism>